<dbReference type="GeneID" id="11524227"/>
<dbReference type="RefSeq" id="XP_003654996.1">
    <property type="nucleotide sequence ID" value="XM_003654948.1"/>
</dbReference>
<protein>
    <submittedName>
        <fullName evidence="1">Uncharacterized protein</fullName>
    </submittedName>
</protein>
<dbReference type="Proteomes" id="UP000008181">
    <property type="component" value="Chromosome 4"/>
</dbReference>
<dbReference type="EMBL" id="CP003012">
    <property type="protein sequence ID" value="AEO68660.1"/>
    <property type="molecule type" value="Genomic_DNA"/>
</dbReference>
<dbReference type="KEGG" id="ttt:THITE_2130380"/>
<gene>
    <name evidence="1" type="ORF">THITE_2130380</name>
</gene>
<reference evidence="1 2" key="1">
    <citation type="journal article" date="2011" name="Nat. Biotechnol.">
        <title>Comparative genomic analysis of the thermophilic biomass-degrading fungi Myceliophthora thermophila and Thielavia terrestris.</title>
        <authorList>
            <person name="Berka R.M."/>
            <person name="Grigoriev I.V."/>
            <person name="Otillar R."/>
            <person name="Salamov A."/>
            <person name="Grimwood J."/>
            <person name="Reid I."/>
            <person name="Ishmael N."/>
            <person name="John T."/>
            <person name="Darmond C."/>
            <person name="Moisan M.-C."/>
            <person name="Henrissat B."/>
            <person name="Coutinho P.M."/>
            <person name="Lombard V."/>
            <person name="Natvig D.O."/>
            <person name="Lindquist E."/>
            <person name="Schmutz J."/>
            <person name="Lucas S."/>
            <person name="Harris P."/>
            <person name="Powlowski J."/>
            <person name="Bellemare A."/>
            <person name="Taylor D."/>
            <person name="Butler G."/>
            <person name="de Vries R.P."/>
            <person name="Allijn I.E."/>
            <person name="van den Brink J."/>
            <person name="Ushinsky S."/>
            <person name="Storms R."/>
            <person name="Powell A.J."/>
            <person name="Paulsen I.T."/>
            <person name="Elbourne L.D.H."/>
            <person name="Baker S.E."/>
            <person name="Magnuson J."/>
            <person name="LaBoissiere S."/>
            <person name="Clutterbuck A.J."/>
            <person name="Martinez D."/>
            <person name="Wogulis M."/>
            <person name="de Leon A.L."/>
            <person name="Rey M.W."/>
            <person name="Tsang A."/>
        </authorList>
    </citation>
    <scope>NUCLEOTIDE SEQUENCE [LARGE SCALE GENOMIC DNA]</scope>
    <source>
        <strain evidence="2">ATCC 38088 / NRRL 8126</strain>
    </source>
</reference>
<dbReference type="eggNOG" id="ENOG502SRX8">
    <property type="taxonomic scope" value="Eukaryota"/>
</dbReference>
<organism evidence="1 2">
    <name type="scientific">Thermothielavioides terrestris (strain ATCC 38088 / NRRL 8126)</name>
    <name type="common">Thielavia terrestris</name>
    <dbReference type="NCBI Taxonomy" id="578455"/>
    <lineage>
        <taxon>Eukaryota</taxon>
        <taxon>Fungi</taxon>
        <taxon>Dikarya</taxon>
        <taxon>Ascomycota</taxon>
        <taxon>Pezizomycotina</taxon>
        <taxon>Sordariomycetes</taxon>
        <taxon>Sordariomycetidae</taxon>
        <taxon>Sordariales</taxon>
        <taxon>Chaetomiaceae</taxon>
        <taxon>Thermothielavioides</taxon>
        <taxon>Thermothielavioides terrestris</taxon>
    </lineage>
</organism>
<dbReference type="HOGENOM" id="CLU_2293632_0_0_1"/>
<dbReference type="OrthoDB" id="3259529at2759"/>
<proteinExistence type="predicted"/>
<sequence length="101" mass="10822">MAGVRTDTLLIEGLSQGEGVSRFLEPFRVFKGKLSAAAARDAFVDAVDLRALGARFEAEIRPRAGELGFEIVGHALSRHGELGLLFARLGQGSDTGYGEFQ</sequence>
<name>G2R9B9_THETT</name>
<evidence type="ECO:0000313" key="2">
    <source>
        <dbReference type="Proteomes" id="UP000008181"/>
    </source>
</evidence>
<keyword evidence="2" id="KW-1185">Reference proteome</keyword>
<dbReference type="AlphaFoldDB" id="G2R9B9"/>
<accession>G2R9B9</accession>
<evidence type="ECO:0000313" key="1">
    <source>
        <dbReference type="EMBL" id="AEO68660.1"/>
    </source>
</evidence>